<keyword evidence="2 13" id="KW-0444">Lipid biosynthesis</keyword>
<dbReference type="SUPFAM" id="SSF52096">
    <property type="entry name" value="ClpP/crotonase"/>
    <property type="match status" value="1"/>
</dbReference>
<evidence type="ECO:0000256" key="9">
    <source>
        <dbReference type="ARBA" id="ARBA00022840"/>
    </source>
</evidence>
<sequence length="283" mass="31427">MGWFSKLLVPDREKSKVPQGLWEKCPGCQRVIYKKDLEKNLWVCAQCGYHFKISARDRIDSLVEPGSFKEMNSNIGSLDPLEFTDTEKYCDRYKKARDKSKMNDACLTGTAMLGKNKAAIAVMDFFFMGGSMGAALGEKITLMTEFATENRLPLIIVSTSGGARMQEGIFSLMQMAKTSAALARHAKAGLMFISVLVDPTTGGVTASYSMLGDIIIAEPNALICFAGPRVIEQTIRQKLPEGFQRSEFLLKHGIIDMVVPRSEMHDKLEFILDFINSGERAVE</sequence>
<evidence type="ECO:0000256" key="3">
    <source>
        <dbReference type="ARBA" id="ARBA00022679"/>
    </source>
</evidence>
<feature type="domain" description="CoA carboxyltransferase N-terminal" evidence="14">
    <location>
        <begin position="21"/>
        <end position="283"/>
    </location>
</feature>
<dbReference type="UniPathway" id="UPA00655">
    <property type="reaction ID" value="UER00711"/>
</dbReference>
<dbReference type="InterPro" id="IPR034733">
    <property type="entry name" value="AcCoA_carboxyl_beta"/>
</dbReference>
<comment type="subcellular location">
    <subcellularLocation>
        <location evidence="1 13">Cytoplasm</location>
    </subcellularLocation>
</comment>
<dbReference type="Proteomes" id="UP000178735">
    <property type="component" value="Unassembled WGS sequence"/>
</dbReference>
<comment type="pathway">
    <text evidence="13">Lipid metabolism; malonyl-CoA biosynthesis; malonyl-CoA from acetyl-CoA: step 1/1.</text>
</comment>
<evidence type="ECO:0000256" key="10">
    <source>
        <dbReference type="ARBA" id="ARBA00023098"/>
    </source>
</evidence>
<feature type="binding site" evidence="13">
    <location>
        <position position="28"/>
    </location>
    <ligand>
        <name>Zn(2+)</name>
        <dbReference type="ChEBI" id="CHEBI:29105"/>
    </ligand>
</feature>
<keyword evidence="9 13" id="KW-0067">ATP-binding</keyword>
<dbReference type="InterPro" id="IPR029045">
    <property type="entry name" value="ClpP/crotonase-like_dom_sf"/>
</dbReference>
<comment type="catalytic activity">
    <reaction evidence="13">
        <text>N(6)-carboxybiotinyl-L-lysyl-[protein] + acetyl-CoA = N(6)-biotinyl-L-lysyl-[protein] + malonyl-CoA</text>
        <dbReference type="Rhea" id="RHEA:54728"/>
        <dbReference type="Rhea" id="RHEA-COMP:10505"/>
        <dbReference type="Rhea" id="RHEA-COMP:10506"/>
        <dbReference type="ChEBI" id="CHEBI:57288"/>
        <dbReference type="ChEBI" id="CHEBI:57384"/>
        <dbReference type="ChEBI" id="CHEBI:83144"/>
        <dbReference type="ChEBI" id="CHEBI:83145"/>
        <dbReference type="EC" id="2.1.3.15"/>
    </reaction>
</comment>
<comment type="cofactor">
    <cofactor evidence="13">
        <name>Zn(2+)</name>
        <dbReference type="ChEBI" id="CHEBI:29105"/>
    </cofactor>
    <text evidence="13">Binds 1 zinc ion per subunit.</text>
</comment>
<dbReference type="InterPro" id="IPR000438">
    <property type="entry name" value="Acetyl_CoA_COase_Trfase_b_su"/>
</dbReference>
<evidence type="ECO:0000256" key="2">
    <source>
        <dbReference type="ARBA" id="ARBA00022516"/>
    </source>
</evidence>
<comment type="similarity">
    <text evidence="13">Belongs to the AccD/PCCB family.</text>
</comment>
<dbReference type="Gene3D" id="3.90.226.10">
    <property type="entry name" value="2-enoyl-CoA Hydratase, Chain A, domain 1"/>
    <property type="match status" value="1"/>
</dbReference>
<evidence type="ECO:0000256" key="8">
    <source>
        <dbReference type="ARBA" id="ARBA00022833"/>
    </source>
</evidence>
<reference evidence="15 16" key="1">
    <citation type="journal article" date="2016" name="Nat. Commun.">
        <title>Thousands of microbial genomes shed light on interconnected biogeochemical processes in an aquifer system.</title>
        <authorList>
            <person name="Anantharaman K."/>
            <person name="Brown C.T."/>
            <person name="Hug L.A."/>
            <person name="Sharon I."/>
            <person name="Castelle C.J."/>
            <person name="Probst A.J."/>
            <person name="Thomas B.C."/>
            <person name="Singh A."/>
            <person name="Wilkins M.J."/>
            <person name="Karaoz U."/>
            <person name="Brodie E.L."/>
            <person name="Williams K.H."/>
            <person name="Hubbard S.S."/>
            <person name="Banfield J.F."/>
        </authorList>
    </citation>
    <scope>NUCLEOTIDE SEQUENCE [LARGE SCALE GENOMIC DNA]</scope>
</reference>
<feature type="binding site" evidence="13">
    <location>
        <position position="25"/>
    </location>
    <ligand>
        <name>Zn(2+)</name>
        <dbReference type="ChEBI" id="CHEBI:29105"/>
    </ligand>
</feature>
<feature type="binding site" evidence="13">
    <location>
        <position position="44"/>
    </location>
    <ligand>
        <name>Zn(2+)</name>
        <dbReference type="ChEBI" id="CHEBI:29105"/>
    </ligand>
</feature>
<comment type="subunit">
    <text evidence="13">Acetyl-CoA carboxylase is a heterohexamer composed of biotin carboxyl carrier protein (AccB), biotin carboxylase (AccC) and two subunits each of ACCase subunit alpha (AccA) and ACCase subunit beta (AccD).</text>
</comment>
<organism evidence="15 16">
    <name type="scientific">Candidatus Wallbacteria bacterium GWC2_49_35</name>
    <dbReference type="NCBI Taxonomy" id="1817813"/>
    <lineage>
        <taxon>Bacteria</taxon>
        <taxon>Candidatus Walliibacteriota</taxon>
    </lineage>
</organism>
<dbReference type="Pfam" id="PF17848">
    <property type="entry name" value="Zn_ribbon_ACC"/>
    <property type="match status" value="1"/>
</dbReference>
<dbReference type="EMBL" id="MGFH01000139">
    <property type="protein sequence ID" value="OGM04640.1"/>
    <property type="molecule type" value="Genomic_DNA"/>
</dbReference>
<dbReference type="GO" id="GO:0016743">
    <property type="term" value="F:carboxyl- or carbamoyltransferase activity"/>
    <property type="evidence" value="ECO:0007669"/>
    <property type="project" value="UniProtKB-UniRule"/>
</dbReference>
<keyword evidence="3 13" id="KW-0808">Transferase</keyword>
<dbReference type="GO" id="GO:0003989">
    <property type="term" value="F:acetyl-CoA carboxylase activity"/>
    <property type="evidence" value="ECO:0007669"/>
    <property type="project" value="InterPro"/>
</dbReference>
<keyword evidence="7 13" id="KW-0276">Fatty acid metabolism</keyword>
<keyword evidence="4 13" id="KW-0479">Metal-binding</keyword>
<keyword evidence="13" id="KW-0963">Cytoplasm</keyword>
<proteinExistence type="inferred from homology"/>
<dbReference type="PANTHER" id="PTHR42995:SF5">
    <property type="entry name" value="ACETYL-COENZYME A CARBOXYLASE CARBOXYL TRANSFERASE SUBUNIT BETA, CHLOROPLASTIC"/>
    <property type="match status" value="1"/>
</dbReference>
<evidence type="ECO:0000256" key="5">
    <source>
        <dbReference type="ARBA" id="ARBA00022741"/>
    </source>
</evidence>
<name>A0A1F7WP76_9BACT</name>
<dbReference type="PRINTS" id="PR01070">
    <property type="entry name" value="ACCCTRFRASEB"/>
</dbReference>
<dbReference type="InterPro" id="IPR041010">
    <property type="entry name" value="Znf-ACC"/>
</dbReference>
<comment type="function">
    <text evidence="12 13">Component of the acetyl coenzyme A carboxylase (ACC) complex. Biotin carboxylase (BC) catalyzes the carboxylation of biotin on its carrier protein (BCCP) and then the CO(2) group is transferred by the transcarboxylase to acetyl-CoA to form malonyl-CoA.</text>
</comment>
<evidence type="ECO:0000256" key="6">
    <source>
        <dbReference type="ARBA" id="ARBA00022771"/>
    </source>
</evidence>
<evidence type="ECO:0000256" key="11">
    <source>
        <dbReference type="ARBA" id="ARBA00023160"/>
    </source>
</evidence>
<protein>
    <recommendedName>
        <fullName evidence="13">Acetyl-coenzyme A carboxylase carboxyl transferase subunit beta</fullName>
        <shortName evidence="13">ACCase subunit beta</shortName>
        <shortName evidence="13">Acetyl-CoA carboxylase carboxyltransferase subunit beta</shortName>
        <ecNumber evidence="13">2.1.3.15</ecNumber>
    </recommendedName>
</protein>
<dbReference type="STRING" id="1817813.A2008_05355"/>
<evidence type="ECO:0000256" key="13">
    <source>
        <dbReference type="HAMAP-Rule" id="MF_01395"/>
    </source>
</evidence>
<dbReference type="PROSITE" id="PS50980">
    <property type="entry name" value="COA_CT_NTER"/>
    <property type="match status" value="1"/>
</dbReference>
<dbReference type="EC" id="2.1.3.15" evidence="13"/>
<dbReference type="GO" id="GO:0006633">
    <property type="term" value="P:fatty acid biosynthetic process"/>
    <property type="evidence" value="ECO:0007669"/>
    <property type="project" value="UniProtKB-KW"/>
</dbReference>
<evidence type="ECO:0000313" key="16">
    <source>
        <dbReference type="Proteomes" id="UP000178735"/>
    </source>
</evidence>
<gene>
    <name evidence="13" type="primary">accD</name>
    <name evidence="15" type="ORF">A2008_05355</name>
</gene>
<evidence type="ECO:0000256" key="7">
    <source>
        <dbReference type="ARBA" id="ARBA00022832"/>
    </source>
</evidence>
<dbReference type="PANTHER" id="PTHR42995">
    <property type="entry name" value="ACETYL-COENZYME A CARBOXYLASE CARBOXYL TRANSFERASE SUBUNIT BETA, CHLOROPLASTIC"/>
    <property type="match status" value="1"/>
</dbReference>
<keyword evidence="8 13" id="KW-0862">Zinc</keyword>
<dbReference type="GO" id="GO:0008270">
    <property type="term" value="F:zinc ion binding"/>
    <property type="evidence" value="ECO:0007669"/>
    <property type="project" value="UniProtKB-UniRule"/>
</dbReference>
<feature type="zinc finger region" description="C4-type" evidence="13">
    <location>
        <begin position="25"/>
        <end position="47"/>
    </location>
</feature>
<dbReference type="GO" id="GO:2001295">
    <property type="term" value="P:malonyl-CoA biosynthetic process"/>
    <property type="evidence" value="ECO:0007669"/>
    <property type="project" value="UniProtKB-UniRule"/>
</dbReference>
<dbReference type="InterPro" id="IPR011762">
    <property type="entry name" value="COA_CT_N"/>
</dbReference>
<keyword evidence="10 13" id="KW-0443">Lipid metabolism</keyword>
<keyword evidence="6 13" id="KW-0863">Zinc-finger</keyword>
<accession>A0A1F7WP76</accession>
<dbReference type="HAMAP" id="MF_01395">
    <property type="entry name" value="AcetylCoA_CT_beta"/>
    <property type="match status" value="1"/>
</dbReference>
<keyword evidence="11 13" id="KW-0275">Fatty acid biosynthesis</keyword>
<evidence type="ECO:0000259" key="14">
    <source>
        <dbReference type="PROSITE" id="PS50980"/>
    </source>
</evidence>
<keyword evidence="5 13" id="KW-0547">Nucleotide-binding</keyword>
<evidence type="ECO:0000256" key="12">
    <source>
        <dbReference type="ARBA" id="ARBA00025280"/>
    </source>
</evidence>
<dbReference type="Pfam" id="PF01039">
    <property type="entry name" value="Carboxyl_trans"/>
    <property type="match status" value="1"/>
</dbReference>
<dbReference type="GO" id="GO:0009317">
    <property type="term" value="C:acetyl-CoA carboxylase complex"/>
    <property type="evidence" value="ECO:0007669"/>
    <property type="project" value="InterPro"/>
</dbReference>
<comment type="caution">
    <text evidence="15">The sequence shown here is derived from an EMBL/GenBank/DDBJ whole genome shotgun (WGS) entry which is preliminary data.</text>
</comment>
<evidence type="ECO:0000256" key="1">
    <source>
        <dbReference type="ARBA" id="ARBA00004496"/>
    </source>
</evidence>
<dbReference type="GO" id="GO:0005524">
    <property type="term" value="F:ATP binding"/>
    <property type="evidence" value="ECO:0007669"/>
    <property type="project" value="UniProtKB-KW"/>
</dbReference>
<evidence type="ECO:0000256" key="4">
    <source>
        <dbReference type="ARBA" id="ARBA00022723"/>
    </source>
</evidence>
<feature type="binding site" evidence="13">
    <location>
        <position position="47"/>
    </location>
    <ligand>
        <name>Zn(2+)</name>
        <dbReference type="ChEBI" id="CHEBI:29105"/>
    </ligand>
</feature>
<dbReference type="AlphaFoldDB" id="A0A1F7WP76"/>
<evidence type="ECO:0000313" key="15">
    <source>
        <dbReference type="EMBL" id="OGM04640.1"/>
    </source>
</evidence>
<dbReference type="NCBIfam" id="TIGR00515">
    <property type="entry name" value="accD"/>
    <property type="match status" value="1"/>
</dbReference>